<organism evidence="1 2">
    <name type="scientific">Allosphingosinicella humi</name>
    <dbReference type="NCBI Taxonomy" id="2068657"/>
    <lineage>
        <taxon>Bacteria</taxon>
        <taxon>Pseudomonadati</taxon>
        <taxon>Pseudomonadota</taxon>
        <taxon>Alphaproteobacteria</taxon>
        <taxon>Sphingomonadales</taxon>
        <taxon>Sphingomonadaceae</taxon>
        <taxon>Allosphingosinicella</taxon>
    </lineage>
</organism>
<accession>A0A2U2J190</accession>
<dbReference type="InterPro" id="IPR011050">
    <property type="entry name" value="Pectin_lyase_fold/virulence"/>
</dbReference>
<dbReference type="EMBL" id="QFFF01000001">
    <property type="protein sequence ID" value="PWG02093.1"/>
    <property type="molecule type" value="Genomic_DNA"/>
</dbReference>
<gene>
    <name evidence="1" type="ORF">DF286_03840</name>
</gene>
<evidence type="ECO:0000313" key="2">
    <source>
        <dbReference type="Proteomes" id="UP000245916"/>
    </source>
</evidence>
<dbReference type="AlphaFoldDB" id="A0A2U2J190"/>
<dbReference type="RefSeq" id="WP_109270233.1">
    <property type="nucleotide sequence ID" value="NZ_QFFF01000001.1"/>
</dbReference>
<name>A0A2U2J190_9SPHN</name>
<keyword evidence="2" id="KW-1185">Reference proteome</keyword>
<sequence>MTLAVSRRRLVSFLGAVSALSLLGGDQNAFGAEYSVTRAFETFLESSASDFTAALEAAVDWSSRTRGVVTFSGTHRLSQTVIVKKPVRFRFLDALFEIEGSPKAAISNGAVGPMGFLFQDVPDLQLSGKAYFSGVSTGSESELAGIVIDSCERVRSEAHFTFKQLAIGMFALWCDDGIFGDIDATMMKGRQPFGSNGTAGSALVLVGCRNSHFGRISSRSNYKPVLYCSVGYDRNNRAIDNEGCTVGPIHATAFPGSGESALIAVRSARNCEFSTATGQGFAFGYYIERYDTDEDFSVDGNLFGPLTGDFQDTGASADAAIIQSAQTAAVPVGSNHVQSVEVSCGGEFGIAILSGALSCDRIEVTGGDRPIVVANASLSAKSITVKGQRREAITTGGAAMLAVQVINIDSGSMSGAASALRYHPAFGNDVSASMRVGTIRYRHNGAGTPLQYIIYDPEHSQNHWSIGTIDGTPTVADGQFRSGVRVNFRNEHALPVEK</sequence>
<comment type="caution">
    <text evidence="1">The sequence shown here is derived from an EMBL/GenBank/DDBJ whole genome shotgun (WGS) entry which is preliminary data.</text>
</comment>
<dbReference type="SUPFAM" id="SSF51126">
    <property type="entry name" value="Pectin lyase-like"/>
    <property type="match status" value="1"/>
</dbReference>
<evidence type="ECO:0000313" key="1">
    <source>
        <dbReference type="EMBL" id="PWG02093.1"/>
    </source>
</evidence>
<reference evidence="1 2" key="1">
    <citation type="submission" date="2018-05" db="EMBL/GenBank/DDBJ databases">
        <title>Genome of Sphingosinicella humi QZX222.</title>
        <authorList>
            <person name="Qiao Z."/>
            <person name="Wang G."/>
        </authorList>
    </citation>
    <scope>NUCLEOTIDE SEQUENCE [LARGE SCALE GENOMIC DNA]</scope>
    <source>
        <strain evidence="1 2">QZX222</strain>
    </source>
</reference>
<proteinExistence type="predicted"/>
<dbReference type="Proteomes" id="UP000245916">
    <property type="component" value="Unassembled WGS sequence"/>
</dbReference>
<protein>
    <submittedName>
        <fullName evidence="1">Uncharacterized protein</fullName>
    </submittedName>
</protein>